<reference evidence="1 2" key="1">
    <citation type="submission" date="2020-04" db="EMBL/GenBank/DDBJ databases">
        <title>Description of novel Gluconacetobacter.</title>
        <authorList>
            <person name="Sombolestani A."/>
        </authorList>
    </citation>
    <scope>NUCLEOTIDE SEQUENCE [LARGE SCALE GENOMIC DNA]</scope>
    <source>
        <strain evidence="1 2">LMG 19747</strain>
    </source>
</reference>
<name>A0A7W4IBP0_9PROT</name>
<dbReference type="SUPFAM" id="SSF53850">
    <property type="entry name" value="Periplasmic binding protein-like II"/>
    <property type="match status" value="1"/>
</dbReference>
<dbReference type="EMBL" id="JABEQJ010000006">
    <property type="protein sequence ID" value="MBB2159878.1"/>
    <property type="molecule type" value="Genomic_DNA"/>
</dbReference>
<dbReference type="Proteomes" id="UP000589085">
    <property type="component" value="Unassembled WGS sequence"/>
</dbReference>
<proteinExistence type="predicted"/>
<dbReference type="AlphaFoldDB" id="A0A7W4IBP0"/>
<evidence type="ECO:0000313" key="1">
    <source>
        <dbReference type="EMBL" id="MBB2159878.1"/>
    </source>
</evidence>
<protein>
    <recommendedName>
        <fullName evidence="3">LysR substrate-binding domain-containing protein</fullName>
    </recommendedName>
</protein>
<evidence type="ECO:0008006" key="3">
    <source>
        <dbReference type="Google" id="ProtNLM"/>
    </source>
</evidence>
<accession>A0A7W4IBP0</accession>
<sequence>MQVLSYQVTEELSAGHLVRLLPEADPSPTAIHLISTRASHRPAKTTAFLDFAADGLEQRLRVLSRSWNPPASDRPGEKG</sequence>
<dbReference type="Gene3D" id="3.40.190.290">
    <property type="match status" value="1"/>
</dbReference>
<organism evidence="1 2">
    <name type="scientific">Gluconacetobacter sacchari</name>
    <dbReference type="NCBI Taxonomy" id="92759"/>
    <lineage>
        <taxon>Bacteria</taxon>
        <taxon>Pseudomonadati</taxon>
        <taxon>Pseudomonadota</taxon>
        <taxon>Alphaproteobacteria</taxon>
        <taxon>Acetobacterales</taxon>
        <taxon>Acetobacteraceae</taxon>
        <taxon>Gluconacetobacter</taxon>
    </lineage>
</organism>
<comment type="caution">
    <text evidence="1">The sequence shown here is derived from an EMBL/GenBank/DDBJ whole genome shotgun (WGS) entry which is preliminary data.</text>
</comment>
<evidence type="ECO:0000313" key="2">
    <source>
        <dbReference type="Proteomes" id="UP000589085"/>
    </source>
</evidence>
<gene>
    <name evidence="1" type="ORF">HLH48_06770</name>
</gene>